<organism evidence="1 2">
    <name type="scientific">Catharanthus roseus</name>
    <name type="common">Madagascar periwinkle</name>
    <name type="synonym">Vinca rosea</name>
    <dbReference type="NCBI Taxonomy" id="4058"/>
    <lineage>
        <taxon>Eukaryota</taxon>
        <taxon>Viridiplantae</taxon>
        <taxon>Streptophyta</taxon>
        <taxon>Embryophyta</taxon>
        <taxon>Tracheophyta</taxon>
        <taxon>Spermatophyta</taxon>
        <taxon>Magnoliopsida</taxon>
        <taxon>eudicotyledons</taxon>
        <taxon>Gunneridae</taxon>
        <taxon>Pentapetalae</taxon>
        <taxon>asterids</taxon>
        <taxon>lamiids</taxon>
        <taxon>Gentianales</taxon>
        <taxon>Apocynaceae</taxon>
        <taxon>Rauvolfioideae</taxon>
        <taxon>Vinceae</taxon>
        <taxon>Catharanthinae</taxon>
        <taxon>Catharanthus</taxon>
    </lineage>
</organism>
<evidence type="ECO:0000313" key="2">
    <source>
        <dbReference type="Proteomes" id="UP001060085"/>
    </source>
</evidence>
<protein>
    <submittedName>
        <fullName evidence="1">Uncharacterized protein</fullName>
    </submittedName>
</protein>
<dbReference type="Proteomes" id="UP001060085">
    <property type="component" value="Linkage Group LG03"/>
</dbReference>
<sequence>MWTSHHALRWDGCLVESQEGLETKVGPRADLNSSVVATLMYLDSLGLPSYARNPHINSGRLVPRDTQISYSAAVDLVAELGVSQVQDVIRIDFCYPYFSDAKELHVPCKMDTLIIAITTERALRSLVL</sequence>
<reference evidence="2" key="1">
    <citation type="journal article" date="2023" name="Nat. Plants">
        <title>Single-cell RNA sequencing provides a high-resolution roadmap for understanding the multicellular compartmentation of specialized metabolism.</title>
        <authorList>
            <person name="Sun S."/>
            <person name="Shen X."/>
            <person name="Li Y."/>
            <person name="Li Y."/>
            <person name="Wang S."/>
            <person name="Li R."/>
            <person name="Zhang H."/>
            <person name="Shen G."/>
            <person name="Guo B."/>
            <person name="Wei J."/>
            <person name="Xu J."/>
            <person name="St-Pierre B."/>
            <person name="Chen S."/>
            <person name="Sun C."/>
        </authorList>
    </citation>
    <scope>NUCLEOTIDE SEQUENCE [LARGE SCALE GENOMIC DNA]</scope>
</reference>
<evidence type="ECO:0000313" key="1">
    <source>
        <dbReference type="EMBL" id="KAI5670625.1"/>
    </source>
</evidence>
<comment type="caution">
    <text evidence="1">The sequence shown here is derived from an EMBL/GenBank/DDBJ whole genome shotgun (WGS) entry which is preliminary data.</text>
</comment>
<gene>
    <name evidence="1" type="ORF">M9H77_10989</name>
</gene>
<keyword evidence="2" id="KW-1185">Reference proteome</keyword>
<dbReference type="EMBL" id="CM044703">
    <property type="protein sequence ID" value="KAI5670625.1"/>
    <property type="molecule type" value="Genomic_DNA"/>
</dbReference>
<proteinExistence type="predicted"/>
<name>A0ACC0BD73_CATRO</name>
<accession>A0ACC0BD73</accession>